<evidence type="ECO:0000313" key="3">
    <source>
        <dbReference type="EMBL" id="KAA1092114.1"/>
    </source>
</evidence>
<dbReference type="Proteomes" id="UP000325313">
    <property type="component" value="Unassembled WGS sequence"/>
</dbReference>
<feature type="compositionally biased region" description="Polar residues" evidence="1">
    <location>
        <begin position="333"/>
        <end position="345"/>
    </location>
</feature>
<evidence type="ECO:0000313" key="4">
    <source>
        <dbReference type="Proteomes" id="UP000324748"/>
    </source>
</evidence>
<evidence type="ECO:0000313" key="2">
    <source>
        <dbReference type="EMBL" id="KAA1080759.1"/>
    </source>
</evidence>
<comment type="caution">
    <text evidence="3">The sequence shown here is derived from an EMBL/GenBank/DDBJ whole genome shotgun (WGS) entry which is preliminary data.</text>
</comment>
<keyword evidence="4" id="KW-1185">Reference proteome</keyword>
<dbReference type="OrthoDB" id="10285669at2759"/>
<sequence length="586" mass="66247">MSQLAGILKDNSRMKIVKIKEQLIRQKVNDHMYHNIPRGVDLVAGIHPHGTRLVTGGLNRMGVCTAYQANKSAGQARATGKASDSTECVTSRPLPLLFDPNTCPGEPTEWFDFAEVCFWSLFHPHCAPGNQPTIALRTTQAARRQVIQLFALSTSQATHPSNDDTIYGKLDDIVNLELESHKRNPAQQRLSDEFSSENLSSLAQHGPPDTFWSTGHYMIHHPSDDGEGKFPTLRNTAAFEYGLPSPHEVSQSSSAPHVEELSISSAVSDTLDTASTRPEASSNSRVTGAIGREEDPHDHQSKTVDSAVKKRRREVELADIYHRTQDTKKQKSIPPTTLKQSQPSSNFEDKNLVINEAHEIFSGVRLWEYSILTRAKKSPNQDLATTKELEQTVLANINQFPVLCAHREAGIDTFILPPIIFTWVSQASKTSRIDYLKSNANKWFFRRNLKRKIMPIFKIVNQLHNMAVYQGLDKDLEVTRKTHTALLSWINDLIFRDEHHFPIIPSEEESTKYLFRQAQLCLASDITDPERVNKARLIPTVILLMAYWYKGYDLNRGRSPEPITFYTKLILKSLQTYQNVIDSSLR</sequence>
<feature type="region of interest" description="Disordered" evidence="1">
    <location>
        <begin position="268"/>
        <end position="309"/>
    </location>
</feature>
<reference evidence="4 5" key="1">
    <citation type="submission" date="2019-05" db="EMBL/GenBank/DDBJ databases">
        <title>Emergence of the Ug99 lineage of the wheat stem rust pathogen through somatic hybridization.</title>
        <authorList>
            <person name="Li F."/>
            <person name="Upadhyaya N.M."/>
            <person name="Sperschneider J."/>
            <person name="Matny O."/>
            <person name="Nguyen-Phuc H."/>
            <person name="Mago R."/>
            <person name="Raley C."/>
            <person name="Miller M.E."/>
            <person name="Silverstein K.A.T."/>
            <person name="Henningsen E."/>
            <person name="Hirsch C.D."/>
            <person name="Visser B."/>
            <person name="Pretorius Z.A."/>
            <person name="Steffenson B.J."/>
            <person name="Schwessinger B."/>
            <person name="Dodds P.N."/>
            <person name="Figueroa M."/>
        </authorList>
    </citation>
    <scope>NUCLEOTIDE SEQUENCE [LARGE SCALE GENOMIC DNA]</scope>
    <source>
        <strain evidence="2">21-0</strain>
        <strain evidence="3 5">Ug99</strain>
    </source>
</reference>
<name>A0A5B0NUC8_PUCGR</name>
<dbReference type="EMBL" id="VDEP01000378">
    <property type="protein sequence ID" value="KAA1092114.1"/>
    <property type="molecule type" value="Genomic_DNA"/>
</dbReference>
<protein>
    <submittedName>
        <fullName evidence="3">Uncharacterized protein</fullName>
    </submittedName>
</protein>
<dbReference type="AlphaFoldDB" id="A0A5B0NUC8"/>
<feature type="region of interest" description="Disordered" evidence="1">
    <location>
        <begin position="182"/>
        <end position="207"/>
    </location>
</feature>
<feature type="region of interest" description="Disordered" evidence="1">
    <location>
        <begin position="322"/>
        <end position="345"/>
    </location>
</feature>
<organism evidence="3 5">
    <name type="scientific">Puccinia graminis f. sp. tritici</name>
    <dbReference type="NCBI Taxonomy" id="56615"/>
    <lineage>
        <taxon>Eukaryota</taxon>
        <taxon>Fungi</taxon>
        <taxon>Dikarya</taxon>
        <taxon>Basidiomycota</taxon>
        <taxon>Pucciniomycotina</taxon>
        <taxon>Pucciniomycetes</taxon>
        <taxon>Pucciniales</taxon>
        <taxon>Pucciniaceae</taxon>
        <taxon>Puccinia</taxon>
    </lineage>
</organism>
<dbReference type="EMBL" id="VSWC01000131">
    <property type="protein sequence ID" value="KAA1080759.1"/>
    <property type="molecule type" value="Genomic_DNA"/>
</dbReference>
<feature type="compositionally biased region" description="Polar residues" evidence="1">
    <location>
        <begin position="268"/>
        <end position="286"/>
    </location>
</feature>
<evidence type="ECO:0000256" key="1">
    <source>
        <dbReference type="SAM" id="MobiDB-lite"/>
    </source>
</evidence>
<evidence type="ECO:0000313" key="5">
    <source>
        <dbReference type="Proteomes" id="UP000325313"/>
    </source>
</evidence>
<dbReference type="Proteomes" id="UP000324748">
    <property type="component" value="Unassembled WGS sequence"/>
</dbReference>
<gene>
    <name evidence="2" type="ORF">PGT21_019515</name>
    <name evidence="3" type="ORF">PGTUg99_020934</name>
</gene>
<feature type="compositionally biased region" description="Basic and acidic residues" evidence="1">
    <location>
        <begin position="291"/>
        <end position="302"/>
    </location>
</feature>
<proteinExistence type="predicted"/>
<accession>A0A5B0NUC8</accession>